<evidence type="ECO:0000313" key="9">
    <source>
        <dbReference type="Proteomes" id="UP000065220"/>
    </source>
</evidence>
<dbReference type="AlphaFoldDB" id="A0A0X8JDL2"/>
<dbReference type="PANTHER" id="PTHR42718">
    <property type="entry name" value="MAJOR FACILITATOR SUPERFAMILY MULTIDRUG TRANSPORTER MFSC"/>
    <property type="match status" value="1"/>
</dbReference>
<evidence type="ECO:0000256" key="2">
    <source>
        <dbReference type="ARBA" id="ARBA00022448"/>
    </source>
</evidence>
<feature type="transmembrane region" description="Helical" evidence="6">
    <location>
        <begin position="285"/>
        <end position="304"/>
    </location>
</feature>
<dbReference type="Pfam" id="PF07690">
    <property type="entry name" value="MFS_1"/>
    <property type="match status" value="1"/>
</dbReference>
<feature type="transmembrane region" description="Helical" evidence="6">
    <location>
        <begin position="206"/>
        <end position="225"/>
    </location>
</feature>
<dbReference type="EMBL" id="CP014228">
    <property type="protein sequence ID" value="AMD86934.1"/>
    <property type="molecule type" value="Genomic_DNA"/>
</dbReference>
<keyword evidence="9" id="KW-1185">Reference proteome</keyword>
<feature type="transmembrane region" description="Helical" evidence="6">
    <location>
        <begin position="118"/>
        <end position="137"/>
    </location>
</feature>
<evidence type="ECO:0000256" key="4">
    <source>
        <dbReference type="ARBA" id="ARBA00022989"/>
    </source>
</evidence>
<feature type="transmembrane region" description="Helical" evidence="6">
    <location>
        <begin position="59"/>
        <end position="76"/>
    </location>
</feature>
<keyword evidence="2" id="KW-0813">Transport</keyword>
<dbReference type="InterPro" id="IPR020846">
    <property type="entry name" value="MFS_dom"/>
</dbReference>
<feature type="transmembrane region" description="Helical" evidence="6">
    <location>
        <begin position="350"/>
        <end position="377"/>
    </location>
</feature>
<gene>
    <name evidence="8" type="ORF">AXF14_04155</name>
</gene>
<feature type="domain" description="Major facilitator superfamily (MFS) profile" evidence="7">
    <location>
        <begin position="23"/>
        <end position="379"/>
    </location>
</feature>
<dbReference type="STRING" id="111015.AXF14_04155"/>
<feature type="transmembrane region" description="Helical" evidence="6">
    <location>
        <begin position="144"/>
        <end position="169"/>
    </location>
</feature>
<comment type="subcellular location">
    <subcellularLocation>
        <location evidence="1">Cell membrane</location>
        <topology evidence="1">Multi-pass membrane protein</topology>
    </subcellularLocation>
</comment>
<feature type="transmembrane region" description="Helical" evidence="6">
    <location>
        <begin position="88"/>
        <end position="112"/>
    </location>
</feature>
<dbReference type="PANTHER" id="PTHR42718:SF9">
    <property type="entry name" value="MAJOR FACILITATOR SUPERFAMILY MULTIDRUG TRANSPORTER MFSC"/>
    <property type="match status" value="1"/>
</dbReference>
<proteinExistence type="predicted"/>
<dbReference type="InterPro" id="IPR011701">
    <property type="entry name" value="MFS"/>
</dbReference>
<protein>
    <recommendedName>
        <fullName evidence="7">Major facilitator superfamily (MFS) profile domain-containing protein</fullName>
    </recommendedName>
</protein>
<sequence length="379" mass="38445">MSHAPVPTDPRDADVVSPALKGSIFATAVLAFLGLFLETVVSVLFPALMSAFHVGTSDVQWLTSGYLLVVSIIMPLSSFLQRRFRTKALFLTAVTAVAAGAVIAMCAPVLPVLLVGRLLQGVGTGIITPLMFTIILTQAPRTKLGALMGVGGLTLGVAPAVGPLVGGIIGQVTSWRAVFAIILPFVLASLVVGVRSIEQATPTEKVSVNLGHVTLLAVGFIGLVLGLERGGALLAAGTASTADVATAVGLLVAGVVAGLVFLLLERRSDNPVIHLSVLYSPIYRQGLLAFCAFQFVALGLGYLIPNLSQLALGTGTMTAGLLVLPGAAIGAVLAPVAGNLYDRFGPAVPITIGCTVALAATVGLAVIGTGLTTALMAGL</sequence>
<evidence type="ECO:0000256" key="6">
    <source>
        <dbReference type="SAM" id="Phobius"/>
    </source>
</evidence>
<organism evidence="8 9">
    <name type="scientific">Actinomyces radicidentis</name>
    <dbReference type="NCBI Taxonomy" id="111015"/>
    <lineage>
        <taxon>Bacteria</taxon>
        <taxon>Bacillati</taxon>
        <taxon>Actinomycetota</taxon>
        <taxon>Actinomycetes</taxon>
        <taxon>Actinomycetales</taxon>
        <taxon>Actinomycetaceae</taxon>
        <taxon>Actinomyces</taxon>
    </lineage>
</organism>
<reference evidence="9" key="1">
    <citation type="submission" date="2016-02" db="EMBL/GenBank/DDBJ databases">
        <authorList>
            <person name="Holder M.E."/>
            <person name="Ajami N.J."/>
            <person name="Petrosino J.F."/>
        </authorList>
    </citation>
    <scope>NUCLEOTIDE SEQUENCE [LARGE SCALE GENOMIC DNA]</scope>
    <source>
        <strain evidence="9">CCUG 36733</strain>
    </source>
</reference>
<dbReference type="PRINTS" id="PR01036">
    <property type="entry name" value="TCRTETB"/>
</dbReference>
<name>A0A0X8JDL2_ACTRD</name>
<evidence type="ECO:0000259" key="7">
    <source>
        <dbReference type="PROSITE" id="PS50850"/>
    </source>
</evidence>
<dbReference type="SUPFAM" id="SSF103473">
    <property type="entry name" value="MFS general substrate transporter"/>
    <property type="match status" value="1"/>
</dbReference>
<dbReference type="KEGG" id="ard:AXF14_04155"/>
<keyword evidence="4 6" id="KW-1133">Transmembrane helix</keyword>
<feature type="transmembrane region" description="Helical" evidence="6">
    <location>
        <begin position="175"/>
        <end position="194"/>
    </location>
</feature>
<keyword evidence="5 6" id="KW-0472">Membrane</keyword>
<feature type="transmembrane region" description="Helical" evidence="6">
    <location>
        <begin position="245"/>
        <end position="264"/>
    </location>
</feature>
<feature type="transmembrane region" description="Helical" evidence="6">
    <location>
        <begin position="24"/>
        <end position="47"/>
    </location>
</feature>
<dbReference type="Gene3D" id="1.20.1250.20">
    <property type="entry name" value="MFS general substrate transporter like domains"/>
    <property type="match status" value="2"/>
</dbReference>
<dbReference type="GO" id="GO:0005886">
    <property type="term" value="C:plasma membrane"/>
    <property type="evidence" value="ECO:0007669"/>
    <property type="project" value="UniProtKB-SubCell"/>
</dbReference>
<dbReference type="PROSITE" id="PS50850">
    <property type="entry name" value="MFS"/>
    <property type="match status" value="1"/>
</dbReference>
<evidence type="ECO:0000256" key="1">
    <source>
        <dbReference type="ARBA" id="ARBA00004651"/>
    </source>
</evidence>
<evidence type="ECO:0000256" key="5">
    <source>
        <dbReference type="ARBA" id="ARBA00023136"/>
    </source>
</evidence>
<dbReference type="Proteomes" id="UP000065220">
    <property type="component" value="Chromosome"/>
</dbReference>
<dbReference type="OrthoDB" id="9812221at2"/>
<feature type="transmembrane region" description="Helical" evidence="6">
    <location>
        <begin position="316"/>
        <end position="338"/>
    </location>
</feature>
<dbReference type="RefSeq" id="WP_067941078.1">
    <property type="nucleotide sequence ID" value="NZ_CP014228.1"/>
</dbReference>
<accession>A0A0X8JDL2</accession>
<dbReference type="GO" id="GO:0022857">
    <property type="term" value="F:transmembrane transporter activity"/>
    <property type="evidence" value="ECO:0007669"/>
    <property type="project" value="InterPro"/>
</dbReference>
<dbReference type="InterPro" id="IPR036259">
    <property type="entry name" value="MFS_trans_sf"/>
</dbReference>
<evidence type="ECO:0000313" key="8">
    <source>
        <dbReference type="EMBL" id="AMD86934.1"/>
    </source>
</evidence>
<keyword evidence="3 6" id="KW-0812">Transmembrane</keyword>
<evidence type="ECO:0000256" key="3">
    <source>
        <dbReference type="ARBA" id="ARBA00022692"/>
    </source>
</evidence>